<feature type="non-terminal residue" evidence="1">
    <location>
        <position position="1"/>
    </location>
</feature>
<proteinExistence type="predicted"/>
<organism evidence="1 2">
    <name type="scientific">Aspergillus cavernicola</name>
    <dbReference type="NCBI Taxonomy" id="176166"/>
    <lineage>
        <taxon>Eukaryota</taxon>
        <taxon>Fungi</taxon>
        <taxon>Dikarya</taxon>
        <taxon>Ascomycota</taxon>
        <taxon>Pezizomycotina</taxon>
        <taxon>Eurotiomycetes</taxon>
        <taxon>Eurotiomycetidae</taxon>
        <taxon>Eurotiales</taxon>
        <taxon>Aspergillaceae</taxon>
        <taxon>Aspergillus</taxon>
        <taxon>Aspergillus subgen. Nidulantes</taxon>
    </lineage>
</organism>
<reference evidence="1 2" key="1">
    <citation type="submission" date="2024-07" db="EMBL/GenBank/DDBJ databases">
        <title>Section-level genome sequencing and comparative genomics of Aspergillus sections Usti and Cavernicolus.</title>
        <authorList>
            <consortium name="Lawrence Berkeley National Laboratory"/>
            <person name="Nybo J.L."/>
            <person name="Vesth T.C."/>
            <person name="Theobald S."/>
            <person name="Frisvad J.C."/>
            <person name="Larsen T.O."/>
            <person name="Kjaerboelling I."/>
            <person name="Rothschild-Mancinelli K."/>
            <person name="Lyhne E.K."/>
            <person name="Kogle M.E."/>
            <person name="Barry K."/>
            <person name="Clum A."/>
            <person name="Na H."/>
            <person name="Ledsgaard L."/>
            <person name="Lin J."/>
            <person name="Lipzen A."/>
            <person name="Kuo A."/>
            <person name="Riley R."/>
            <person name="Mondo S."/>
            <person name="LaButti K."/>
            <person name="Haridas S."/>
            <person name="Pangalinan J."/>
            <person name="Salamov A.A."/>
            <person name="Simmons B.A."/>
            <person name="Magnuson J.K."/>
            <person name="Chen J."/>
            <person name="Drula E."/>
            <person name="Henrissat B."/>
            <person name="Wiebenga A."/>
            <person name="Lubbers R.J."/>
            <person name="Gomes A.C."/>
            <person name="Makela M.R."/>
            <person name="Stajich J."/>
            <person name="Grigoriev I.V."/>
            <person name="Mortensen U.H."/>
            <person name="De vries R.P."/>
            <person name="Baker S.E."/>
            <person name="Andersen M.R."/>
        </authorList>
    </citation>
    <scope>NUCLEOTIDE SEQUENCE [LARGE SCALE GENOMIC DNA]</scope>
    <source>
        <strain evidence="1 2">CBS 600.67</strain>
    </source>
</reference>
<comment type="caution">
    <text evidence="1">The sequence shown here is derived from an EMBL/GenBank/DDBJ whole genome shotgun (WGS) entry which is preliminary data.</text>
</comment>
<dbReference type="Proteomes" id="UP001610335">
    <property type="component" value="Unassembled WGS sequence"/>
</dbReference>
<keyword evidence="2" id="KW-1185">Reference proteome</keyword>
<dbReference type="EMBL" id="JBFXLS010000024">
    <property type="protein sequence ID" value="KAL2827512.1"/>
    <property type="molecule type" value="Genomic_DNA"/>
</dbReference>
<sequence length="81" mass="9044">HDINITSHIIKACLTTTDKVLHACIKILIYQVSLDKKKILHILQQEGDLVAAQLEIKKALSQLCTGLSTGQIKGYSQRLLY</sequence>
<gene>
    <name evidence="1" type="ORF">BDW59DRAFT_143900</name>
</gene>
<protein>
    <submittedName>
        <fullName evidence="1">Uncharacterized protein</fullName>
    </submittedName>
</protein>
<accession>A0ABR4IIE1</accession>
<evidence type="ECO:0000313" key="1">
    <source>
        <dbReference type="EMBL" id="KAL2827512.1"/>
    </source>
</evidence>
<evidence type="ECO:0000313" key="2">
    <source>
        <dbReference type="Proteomes" id="UP001610335"/>
    </source>
</evidence>
<name>A0ABR4IIE1_9EURO</name>